<gene>
    <name evidence="1" type="ORF">OCBIM_22000959mg</name>
</gene>
<organism evidence="1">
    <name type="scientific">Octopus bimaculoides</name>
    <name type="common">California two-spotted octopus</name>
    <dbReference type="NCBI Taxonomy" id="37653"/>
    <lineage>
        <taxon>Eukaryota</taxon>
        <taxon>Metazoa</taxon>
        <taxon>Spiralia</taxon>
        <taxon>Lophotrochozoa</taxon>
        <taxon>Mollusca</taxon>
        <taxon>Cephalopoda</taxon>
        <taxon>Coleoidea</taxon>
        <taxon>Octopodiformes</taxon>
        <taxon>Octopoda</taxon>
        <taxon>Incirrata</taxon>
        <taxon>Octopodidae</taxon>
        <taxon>Octopus</taxon>
    </lineage>
</organism>
<sequence length="96" mass="11197">MGEKTVQSRNALSYRPEFTYKSLSPYHTAPYHTAPYHTAPYHTAPYHTAPYHTAANSSTQYPIITHHAYRHVSRTSYTNSMQLYIYRLNILHTHSQ</sequence>
<dbReference type="AlphaFoldDB" id="A0A0L8IGC4"/>
<name>A0A0L8IGC4_OCTBM</name>
<reference evidence="1" key="1">
    <citation type="submission" date="2015-07" db="EMBL/GenBank/DDBJ databases">
        <title>MeaNS - Measles Nucleotide Surveillance Program.</title>
        <authorList>
            <person name="Tran T."/>
            <person name="Druce J."/>
        </authorList>
    </citation>
    <scope>NUCLEOTIDE SEQUENCE</scope>
    <source>
        <strain evidence="1">UCB-OBI-ISO-001</strain>
        <tissue evidence="1">Gonad</tissue>
    </source>
</reference>
<accession>A0A0L8IGC4</accession>
<evidence type="ECO:0000313" key="1">
    <source>
        <dbReference type="EMBL" id="KOG00552.1"/>
    </source>
</evidence>
<protein>
    <submittedName>
        <fullName evidence="1">Uncharacterized protein</fullName>
    </submittedName>
</protein>
<dbReference type="EMBL" id="KQ415782">
    <property type="protein sequence ID" value="KOG00552.1"/>
    <property type="molecule type" value="Genomic_DNA"/>
</dbReference>
<proteinExistence type="predicted"/>